<organism evidence="2 3">
    <name type="scientific">Decorospora gaudefroyi</name>
    <dbReference type="NCBI Taxonomy" id="184978"/>
    <lineage>
        <taxon>Eukaryota</taxon>
        <taxon>Fungi</taxon>
        <taxon>Dikarya</taxon>
        <taxon>Ascomycota</taxon>
        <taxon>Pezizomycotina</taxon>
        <taxon>Dothideomycetes</taxon>
        <taxon>Pleosporomycetidae</taxon>
        <taxon>Pleosporales</taxon>
        <taxon>Pleosporineae</taxon>
        <taxon>Pleosporaceae</taxon>
        <taxon>Decorospora</taxon>
    </lineage>
</organism>
<evidence type="ECO:0000313" key="2">
    <source>
        <dbReference type="EMBL" id="KAF1834467.1"/>
    </source>
</evidence>
<feature type="signal peptide" evidence="1">
    <location>
        <begin position="1"/>
        <end position="17"/>
    </location>
</feature>
<dbReference type="Proteomes" id="UP000800040">
    <property type="component" value="Unassembled WGS sequence"/>
</dbReference>
<dbReference type="OrthoDB" id="3719620at2759"/>
<evidence type="ECO:0000256" key="1">
    <source>
        <dbReference type="SAM" id="SignalP"/>
    </source>
</evidence>
<keyword evidence="3" id="KW-1185">Reference proteome</keyword>
<evidence type="ECO:0000313" key="3">
    <source>
        <dbReference type="Proteomes" id="UP000800040"/>
    </source>
</evidence>
<name>A0A6A5KFV4_9PLEO</name>
<gene>
    <name evidence="2" type="ORF">BDW02DRAFT_588863</name>
</gene>
<accession>A0A6A5KFV4</accession>
<protein>
    <recommendedName>
        <fullName evidence="4">WSC domain-containing protein</fullName>
    </recommendedName>
</protein>
<keyword evidence="1" id="KW-0732">Signal</keyword>
<dbReference type="EMBL" id="ML975301">
    <property type="protein sequence ID" value="KAF1834467.1"/>
    <property type="molecule type" value="Genomic_DNA"/>
</dbReference>
<feature type="chain" id="PRO_5025351070" description="WSC domain-containing protein" evidence="1">
    <location>
        <begin position="18"/>
        <end position="91"/>
    </location>
</feature>
<reference evidence="2" key="1">
    <citation type="submission" date="2020-01" db="EMBL/GenBank/DDBJ databases">
        <authorList>
            <consortium name="DOE Joint Genome Institute"/>
            <person name="Haridas S."/>
            <person name="Albert R."/>
            <person name="Binder M."/>
            <person name="Bloem J."/>
            <person name="Labutti K."/>
            <person name="Salamov A."/>
            <person name="Andreopoulos B."/>
            <person name="Baker S.E."/>
            <person name="Barry K."/>
            <person name="Bills G."/>
            <person name="Bluhm B.H."/>
            <person name="Cannon C."/>
            <person name="Castanera R."/>
            <person name="Culley D.E."/>
            <person name="Daum C."/>
            <person name="Ezra D."/>
            <person name="Gonzalez J.B."/>
            <person name="Henrissat B."/>
            <person name="Kuo A."/>
            <person name="Liang C."/>
            <person name="Lipzen A."/>
            <person name="Lutzoni F."/>
            <person name="Magnuson J."/>
            <person name="Mondo S."/>
            <person name="Nolan M."/>
            <person name="Ohm R."/>
            <person name="Pangilinan J."/>
            <person name="Park H.-J."/>
            <person name="Ramirez L."/>
            <person name="Alfaro M."/>
            <person name="Sun H."/>
            <person name="Tritt A."/>
            <person name="Yoshinaga Y."/>
            <person name="Zwiers L.-H."/>
            <person name="Turgeon B.G."/>
            <person name="Goodwin S.B."/>
            <person name="Spatafora J.W."/>
            <person name="Crous P.W."/>
            <person name="Grigoriev I.V."/>
        </authorList>
    </citation>
    <scope>NUCLEOTIDE SEQUENCE</scope>
    <source>
        <strain evidence="2">P77</strain>
    </source>
</reference>
<proteinExistence type="predicted"/>
<dbReference type="AlphaFoldDB" id="A0A6A5KFV4"/>
<evidence type="ECO:0008006" key="4">
    <source>
        <dbReference type="Google" id="ProtNLM"/>
    </source>
</evidence>
<sequence length="91" mass="9779">MKLSIGLINVLLTGALAHAVKRQEAVPFCAEGDPGNISQGPYASVQDCLDVCYMRETVGDRFGQICRGHCDGIAIIGGFTSWLCDTNDQFV</sequence>